<sequence>MVEIARYNTWFKKNPQIKFSNVVSSFYLCCILLAWWPYEQAIAQDGQSDDFAQSAVKVAINARSAQIFDSLVAFRRDLHQHPELGGNEMRTASKIAEYLLGLGLEVKTGIGGYGVVGILHGAKKGRKLAWRADIDALASDHPDVVDFESTVPGVRHICGHDVHATIALGIADVLASQKEQLQGTVYFIFQPSEENVRGAKAMIADGLFEDISPEEIYALHVSPYPEGIVVSKAGRIFADFDEIEMVFTKGKDSLEIIDFVKETLNGLETIENPEIFYDPMNFADPEIGLVSPNTIYKDYVSVHSGYYIRDRDGELAISANIGSTDDALLKKAKKRLEKEIKHSKYSNSFLGITYSDVTYHPENDSGLTETAARSITENFGGDTYFEQYGIVSGAGDDFALFQEKVPGVYFLLGASDYEKDIIAETHSPHFQVDENCIKTGTKIFSTLLLERLVPN</sequence>
<protein>
    <recommendedName>
        <fullName evidence="3">Peptidase M20 dimerisation domain-containing protein</fullName>
    </recommendedName>
</protein>
<dbReference type="Gene3D" id="3.30.70.360">
    <property type="match status" value="1"/>
</dbReference>
<gene>
    <name evidence="2" type="ORF">LCGC14_1089670</name>
</gene>
<evidence type="ECO:0000313" key="2">
    <source>
        <dbReference type="EMBL" id="KKN05207.1"/>
    </source>
</evidence>
<dbReference type="PANTHER" id="PTHR11014:SF98">
    <property type="entry name" value="N-ACETYLDIAMINOPIMELATE DEACETYLASE"/>
    <property type="match status" value="1"/>
</dbReference>
<keyword evidence="1" id="KW-0812">Transmembrane</keyword>
<dbReference type="AlphaFoldDB" id="A0A0F9N0F1"/>
<dbReference type="EMBL" id="LAZR01004830">
    <property type="protein sequence ID" value="KKN05207.1"/>
    <property type="molecule type" value="Genomic_DNA"/>
</dbReference>
<dbReference type="InterPro" id="IPR017439">
    <property type="entry name" value="Amidohydrolase"/>
</dbReference>
<dbReference type="PANTHER" id="PTHR11014">
    <property type="entry name" value="PEPTIDASE M20 FAMILY MEMBER"/>
    <property type="match status" value="1"/>
</dbReference>
<accession>A0A0F9N0F1</accession>
<dbReference type="GO" id="GO:0016787">
    <property type="term" value="F:hydrolase activity"/>
    <property type="evidence" value="ECO:0007669"/>
    <property type="project" value="InterPro"/>
</dbReference>
<dbReference type="NCBIfam" id="TIGR01891">
    <property type="entry name" value="amidohydrolases"/>
    <property type="match status" value="1"/>
</dbReference>
<keyword evidence="1" id="KW-1133">Transmembrane helix</keyword>
<feature type="transmembrane region" description="Helical" evidence="1">
    <location>
        <begin position="21"/>
        <end position="38"/>
    </location>
</feature>
<proteinExistence type="predicted"/>
<keyword evidence="1" id="KW-0472">Membrane</keyword>
<dbReference type="InterPro" id="IPR002933">
    <property type="entry name" value="Peptidase_M20"/>
</dbReference>
<name>A0A0F9N0F1_9ZZZZ</name>
<evidence type="ECO:0008006" key="3">
    <source>
        <dbReference type="Google" id="ProtNLM"/>
    </source>
</evidence>
<reference evidence="2" key="1">
    <citation type="journal article" date="2015" name="Nature">
        <title>Complex archaea that bridge the gap between prokaryotes and eukaryotes.</title>
        <authorList>
            <person name="Spang A."/>
            <person name="Saw J.H."/>
            <person name="Jorgensen S.L."/>
            <person name="Zaremba-Niedzwiedzka K."/>
            <person name="Martijn J."/>
            <person name="Lind A.E."/>
            <person name="van Eijk R."/>
            <person name="Schleper C."/>
            <person name="Guy L."/>
            <person name="Ettema T.J."/>
        </authorList>
    </citation>
    <scope>NUCLEOTIDE SEQUENCE</scope>
</reference>
<dbReference type="Pfam" id="PF01546">
    <property type="entry name" value="Peptidase_M20"/>
    <property type="match status" value="1"/>
</dbReference>
<comment type="caution">
    <text evidence="2">The sequence shown here is derived from an EMBL/GenBank/DDBJ whole genome shotgun (WGS) entry which is preliminary data.</text>
</comment>
<evidence type="ECO:0000256" key="1">
    <source>
        <dbReference type="SAM" id="Phobius"/>
    </source>
</evidence>
<dbReference type="SUPFAM" id="SSF53187">
    <property type="entry name" value="Zn-dependent exopeptidases"/>
    <property type="match status" value="1"/>
</dbReference>
<dbReference type="Gene3D" id="3.40.630.10">
    <property type="entry name" value="Zn peptidases"/>
    <property type="match status" value="1"/>
</dbReference>
<dbReference type="PIRSF" id="PIRSF005962">
    <property type="entry name" value="Pept_M20D_amidohydro"/>
    <property type="match status" value="1"/>
</dbReference>
<organism evidence="2">
    <name type="scientific">marine sediment metagenome</name>
    <dbReference type="NCBI Taxonomy" id="412755"/>
    <lineage>
        <taxon>unclassified sequences</taxon>
        <taxon>metagenomes</taxon>
        <taxon>ecological metagenomes</taxon>
    </lineage>
</organism>